<feature type="domain" description="Helicase ATP-binding" evidence="1">
    <location>
        <begin position="249"/>
        <end position="399"/>
    </location>
</feature>
<evidence type="ECO:0000313" key="3">
    <source>
        <dbReference type="EMBL" id="TYC88531.1"/>
    </source>
</evidence>
<dbReference type="SUPFAM" id="SSF56024">
    <property type="entry name" value="Phospholipase D/nuclease"/>
    <property type="match status" value="1"/>
</dbReference>
<dbReference type="Gene3D" id="3.40.50.300">
    <property type="entry name" value="P-loop containing nucleotide triphosphate hydrolases"/>
    <property type="match status" value="2"/>
</dbReference>
<dbReference type="InterPro" id="IPR014001">
    <property type="entry name" value="Helicase_ATP-bd"/>
</dbReference>
<dbReference type="EMBL" id="VSLA01000002">
    <property type="protein sequence ID" value="TYC88531.1"/>
    <property type="molecule type" value="Genomic_DNA"/>
</dbReference>
<evidence type="ECO:0000259" key="1">
    <source>
        <dbReference type="PROSITE" id="PS51192"/>
    </source>
</evidence>
<keyword evidence="3" id="KW-0255">Endonuclease</keyword>
<evidence type="ECO:0000313" key="4">
    <source>
        <dbReference type="Proteomes" id="UP000322619"/>
    </source>
</evidence>
<dbReference type="InterPro" id="IPR001650">
    <property type="entry name" value="Helicase_C-like"/>
</dbReference>
<dbReference type="SMART" id="SM00490">
    <property type="entry name" value="HELICc"/>
    <property type="match status" value="1"/>
</dbReference>
<dbReference type="RefSeq" id="WP_148636567.1">
    <property type="nucleotide sequence ID" value="NZ_VSLA01000002.1"/>
</dbReference>
<dbReference type="PANTHER" id="PTHR47396:SF1">
    <property type="entry name" value="ATP-DEPENDENT HELICASE IRC3-RELATED"/>
    <property type="match status" value="1"/>
</dbReference>
<proteinExistence type="predicted"/>
<dbReference type="Gene3D" id="3.30.870.10">
    <property type="entry name" value="Endonuclease Chain A"/>
    <property type="match status" value="1"/>
</dbReference>
<dbReference type="GO" id="GO:0005829">
    <property type="term" value="C:cytosol"/>
    <property type="evidence" value="ECO:0007669"/>
    <property type="project" value="TreeGrafter"/>
</dbReference>
<dbReference type="InterPro" id="IPR025202">
    <property type="entry name" value="PLD-like_dom"/>
</dbReference>
<dbReference type="Pfam" id="PF13091">
    <property type="entry name" value="PLDc_2"/>
    <property type="match status" value="1"/>
</dbReference>
<reference evidence="3 4" key="1">
    <citation type="submission" date="2019-08" db="EMBL/GenBank/DDBJ databases">
        <title>Isolation and enrichment of carboxydotrophic bacteria from anaerobic sludge for the production of bio-based chemicals from syngas.</title>
        <authorList>
            <person name="Antares A.L."/>
            <person name="Moreira J."/>
            <person name="Diender M."/>
            <person name="Parshina S.N."/>
            <person name="Stams A.J.M."/>
            <person name="Alves M."/>
            <person name="Alves J.I."/>
            <person name="Sousa D.Z."/>
        </authorList>
    </citation>
    <scope>NUCLEOTIDE SEQUENCE [LARGE SCALE GENOMIC DNA]</scope>
    <source>
        <strain evidence="3 4">JM</strain>
    </source>
</reference>
<protein>
    <submittedName>
        <fullName evidence="3">NgoFVII family restriction endonuclease</fullName>
    </submittedName>
</protein>
<dbReference type="Proteomes" id="UP000322619">
    <property type="component" value="Unassembled WGS sequence"/>
</dbReference>
<evidence type="ECO:0000259" key="2">
    <source>
        <dbReference type="PROSITE" id="PS51194"/>
    </source>
</evidence>
<dbReference type="Pfam" id="PF00271">
    <property type="entry name" value="Helicase_C"/>
    <property type="match status" value="1"/>
</dbReference>
<dbReference type="SMART" id="SM00487">
    <property type="entry name" value="DEXDc"/>
    <property type="match status" value="1"/>
</dbReference>
<comment type="caution">
    <text evidence="3">The sequence shown here is derived from an EMBL/GenBank/DDBJ whole genome shotgun (WGS) entry which is preliminary data.</text>
</comment>
<dbReference type="PROSITE" id="PS51192">
    <property type="entry name" value="HELICASE_ATP_BIND_1"/>
    <property type="match status" value="1"/>
</dbReference>
<dbReference type="SUPFAM" id="SSF52540">
    <property type="entry name" value="P-loop containing nucleoside triphosphate hydrolases"/>
    <property type="match status" value="1"/>
</dbReference>
<dbReference type="Pfam" id="PF04851">
    <property type="entry name" value="ResIII"/>
    <property type="match status" value="1"/>
</dbReference>
<name>A0A5D0WXZ3_9FIRM</name>
<dbReference type="CDD" id="cd18032">
    <property type="entry name" value="DEXHc_RE_I_III_res"/>
    <property type="match status" value="1"/>
</dbReference>
<dbReference type="GO" id="GO:0003677">
    <property type="term" value="F:DNA binding"/>
    <property type="evidence" value="ECO:0007669"/>
    <property type="project" value="InterPro"/>
</dbReference>
<dbReference type="PROSITE" id="PS51194">
    <property type="entry name" value="HELICASE_CTER"/>
    <property type="match status" value="1"/>
</dbReference>
<dbReference type="GO" id="GO:0004519">
    <property type="term" value="F:endonuclease activity"/>
    <property type="evidence" value="ECO:0007669"/>
    <property type="project" value="UniProtKB-KW"/>
</dbReference>
<dbReference type="InterPro" id="IPR050742">
    <property type="entry name" value="Helicase_Restrict-Modif_Enz"/>
</dbReference>
<dbReference type="PANTHER" id="PTHR47396">
    <property type="entry name" value="TYPE I RESTRICTION ENZYME ECOKI R PROTEIN"/>
    <property type="match status" value="1"/>
</dbReference>
<organism evidence="3 4">
    <name type="scientific">Acetobacterium wieringae</name>
    <dbReference type="NCBI Taxonomy" id="52694"/>
    <lineage>
        <taxon>Bacteria</taxon>
        <taxon>Bacillati</taxon>
        <taxon>Bacillota</taxon>
        <taxon>Clostridia</taxon>
        <taxon>Eubacteriales</taxon>
        <taxon>Eubacteriaceae</taxon>
        <taxon>Acetobacterium</taxon>
    </lineage>
</organism>
<keyword evidence="3" id="KW-0378">Hydrolase</keyword>
<dbReference type="CDD" id="cd18799">
    <property type="entry name" value="SF2_C_EcoAI-like"/>
    <property type="match status" value="1"/>
</dbReference>
<dbReference type="GO" id="GO:0005524">
    <property type="term" value="F:ATP binding"/>
    <property type="evidence" value="ECO:0007669"/>
    <property type="project" value="InterPro"/>
</dbReference>
<feature type="domain" description="Helicase C-terminal" evidence="2">
    <location>
        <begin position="453"/>
        <end position="612"/>
    </location>
</feature>
<sequence>MSSYQIGGAAVTHNCITGGTDHFYPQLKEAIGRAVKIAFNVSFLMTSGVRLLLEDLQAAAAAGVPITILCANYLNITQPEALFLLKDALGDRLDLRFYNVPNQSFHAKAYFFSYPDYEEVFVGSSNLSRSALTSGIEWNYRIDGRTSPDDCAFFRQSFETLLNQHSILIDDRELKRYAKQWVRPKIYNQLAAFDSADAPDAEAPGAANRVAQTRAGFAVDGVEPMPPAPLIAFPQPTGAQVEALYALKNFRREGLDKGLIVAATGIGKTFLAAFDSRDFKRILFVAHRDEILTQAEHSFKCVRPALTTGHFNGSRKETGADIIFASVQTLGNPAYLENGPFAPEAFDYLIIDEFHHAVSDSYQHIIVYFKPRFLLGLTATPERLDNQDVFALCDYNVVYEVRLKEAINRGWLVPFRYYGIYDALDYDQVDFRNGQYDSEQLAELASVNKRGNLIFKHYAKYGSHRALGFCINRRHALYMTAYFREQEINCCAVISGTVSAEQQALVKDRESAISDLKTGKLAVIFSVDMFNEGLDIPELDMVMFLRPTQSPIVFLQQLGRGLRKSRGKTHVKVLDFIGNYKKANLVPFWLNSETGAESSGRSGYRLPTEDDYPADCLVDFDFNLIDLFKKMAAAQKKLKDRISDEFFQIADLLGHRPLRRDFYIHLDETLYRQIRSKKELNPFRDYLGFLEAIGQTTPAEKELLGSFGHQFLNTIENTAMAKTYKMPVLLAFYNDGEIKREIDDDDLYRSFKAFYEKGSNRIDLLRDKATAGAMDWGKSEYVSLAWRNPLHFLARTDGEFFYQVGERFCLAPELGDFVTNPAFVKHFKDIIDYRTKRFYKERLEKLEIQEQAAENTR</sequence>
<dbReference type="AlphaFoldDB" id="A0A5D0WXZ3"/>
<gene>
    <name evidence="3" type="ORF">FXB42_02675</name>
</gene>
<accession>A0A5D0WXZ3</accession>
<keyword evidence="3" id="KW-0540">Nuclease</keyword>
<dbReference type="InterPro" id="IPR006935">
    <property type="entry name" value="Helicase/UvrB_N"/>
</dbReference>
<dbReference type="GO" id="GO:0016787">
    <property type="term" value="F:hydrolase activity"/>
    <property type="evidence" value="ECO:0007669"/>
    <property type="project" value="InterPro"/>
</dbReference>
<dbReference type="InterPro" id="IPR027417">
    <property type="entry name" value="P-loop_NTPase"/>
</dbReference>